<dbReference type="AlphaFoldDB" id="A0A0F9IRT1"/>
<accession>A0A0F9IRT1</accession>
<dbReference type="GO" id="GO:0000271">
    <property type="term" value="P:polysaccharide biosynthetic process"/>
    <property type="evidence" value="ECO:0007669"/>
    <property type="project" value="TreeGrafter"/>
</dbReference>
<dbReference type="InterPro" id="IPR014710">
    <property type="entry name" value="RmlC-like_jellyroll"/>
</dbReference>
<name>A0A0F9IRT1_9ZZZZ</name>
<dbReference type="GO" id="GO:0008830">
    <property type="term" value="F:dTDP-4-dehydrorhamnose 3,5-epimerase activity"/>
    <property type="evidence" value="ECO:0007669"/>
    <property type="project" value="InterPro"/>
</dbReference>
<sequence>MFQDTKIQGVKFTKLVRHSDERGFFEEIVRDDEDIVKKFGQLSASKTNPGVIKAFHYHERQDDIWFFPSGNARVVLADIRKESPTKGTTESFFMGEDNPGVLLIPAGVAHGYQVLGNEPVVITYLTTESYNPKDPDEKRIDFDDPTIGFDWTIQNR</sequence>
<gene>
    <name evidence="1" type="ORF">LCGC14_1623740</name>
</gene>
<organism evidence="1">
    <name type="scientific">marine sediment metagenome</name>
    <dbReference type="NCBI Taxonomy" id="412755"/>
    <lineage>
        <taxon>unclassified sequences</taxon>
        <taxon>metagenomes</taxon>
        <taxon>ecological metagenomes</taxon>
    </lineage>
</organism>
<dbReference type="InterPro" id="IPR000888">
    <property type="entry name" value="RmlC-like"/>
</dbReference>
<evidence type="ECO:0008006" key="2">
    <source>
        <dbReference type="Google" id="ProtNLM"/>
    </source>
</evidence>
<dbReference type="PANTHER" id="PTHR21047:SF2">
    <property type="entry name" value="THYMIDINE DIPHOSPHO-4-KETO-RHAMNOSE 3,5-EPIMERASE"/>
    <property type="match status" value="1"/>
</dbReference>
<dbReference type="GO" id="GO:0005829">
    <property type="term" value="C:cytosol"/>
    <property type="evidence" value="ECO:0007669"/>
    <property type="project" value="TreeGrafter"/>
</dbReference>
<protein>
    <recommendedName>
        <fullName evidence="2">Spore coat protein</fullName>
    </recommendedName>
</protein>
<dbReference type="PANTHER" id="PTHR21047">
    <property type="entry name" value="DTDP-6-DEOXY-D-GLUCOSE-3,5 EPIMERASE"/>
    <property type="match status" value="1"/>
</dbReference>
<dbReference type="Pfam" id="PF00908">
    <property type="entry name" value="dTDP_sugar_isom"/>
    <property type="match status" value="1"/>
</dbReference>
<reference evidence="1" key="1">
    <citation type="journal article" date="2015" name="Nature">
        <title>Complex archaea that bridge the gap between prokaryotes and eukaryotes.</title>
        <authorList>
            <person name="Spang A."/>
            <person name="Saw J.H."/>
            <person name="Jorgensen S.L."/>
            <person name="Zaremba-Niedzwiedzka K."/>
            <person name="Martijn J."/>
            <person name="Lind A.E."/>
            <person name="van Eijk R."/>
            <person name="Schleper C."/>
            <person name="Guy L."/>
            <person name="Ettema T.J."/>
        </authorList>
    </citation>
    <scope>NUCLEOTIDE SEQUENCE</scope>
</reference>
<evidence type="ECO:0000313" key="1">
    <source>
        <dbReference type="EMBL" id="KKM22594.1"/>
    </source>
</evidence>
<dbReference type="InterPro" id="IPR011051">
    <property type="entry name" value="RmlC_Cupin_sf"/>
</dbReference>
<proteinExistence type="predicted"/>
<dbReference type="GO" id="GO:0019305">
    <property type="term" value="P:dTDP-rhamnose biosynthetic process"/>
    <property type="evidence" value="ECO:0007669"/>
    <property type="project" value="TreeGrafter"/>
</dbReference>
<comment type="caution">
    <text evidence="1">The sequence shown here is derived from an EMBL/GenBank/DDBJ whole genome shotgun (WGS) entry which is preliminary data.</text>
</comment>
<dbReference type="Gene3D" id="2.60.120.10">
    <property type="entry name" value="Jelly Rolls"/>
    <property type="match status" value="1"/>
</dbReference>
<dbReference type="SUPFAM" id="SSF51182">
    <property type="entry name" value="RmlC-like cupins"/>
    <property type="match status" value="1"/>
</dbReference>
<dbReference type="EMBL" id="LAZR01013302">
    <property type="protein sequence ID" value="KKM22594.1"/>
    <property type="molecule type" value="Genomic_DNA"/>
</dbReference>